<dbReference type="Gene3D" id="3.40.50.300">
    <property type="entry name" value="P-loop containing nucleotide triphosphate hydrolases"/>
    <property type="match status" value="1"/>
</dbReference>
<dbReference type="EMBL" id="FWYE01000001">
    <property type="protein sequence ID" value="SMD30629.1"/>
    <property type="molecule type" value="Genomic_DNA"/>
</dbReference>
<dbReference type="Pfam" id="PF06414">
    <property type="entry name" value="Zeta_toxin"/>
    <property type="match status" value="1"/>
</dbReference>
<keyword evidence="5" id="KW-1185">Reference proteome</keyword>
<keyword evidence="2" id="KW-0067">ATP-binding</keyword>
<dbReference type="RefSeq" id="WP_084272542.1">
    <property type="nucleotide sequence ID" value="NZ_FWYE01000001.1"/>
</dbReference>
<keyword evidence="1" id="KW-0547">Nucleotide-binding</keyword>
<keyword evidence="4" id="KW-0808">Transferase</keyword>
<dbReference type="GO" id="GO:0005524">
    <property type="term" value="F:ATP binding"/>
    <property type="evidence" value="ECO:0007669"/>
    <property type="project" value="UniProtKB-KW"/>
</dbReference>
<proteinExistence type="predicted"/>
<protein>
    <submittedName>
        <fullName evidence="4">Mevalonate-3-phosphate-5-kinase</fullName>
    </submittedName>
</protein>
<comment type="caution">
    <text evidence="4">The sequence shown here is derived from an EMBL/GenBank/DDBJ whole genome shotgun (WGS) entry which is preliminary data.</text>
</comment>
<evidence type="ECO:0000313" key="5">
    <source>
        <dbReference type="Proteomes" id="UP000192315"/>
    </source>
</evidence>
<feature type="domain" description="Zeta toxin" evidence="3">
    <location>
        <begin position="2"/>
        <end position="94"/>
    </location>
</feature>
<dbReference type="NCBIfam" id="NF008996">
    <property type="entry name" value="PRK12339.1"/>
    <property type="match status" value="1"/>
</dbReference>
<sequence>MIVFIGGIPGVGKTSLSAYIARKKNIDIVLSGDYLREFLRSYLNDEIMNVSVYDAWRFFGPMSNENVIKGYLYQARLMYNGYNKIISRALRNGESMVIESLYFDPGLFDNDLFNKIKVFYIYISDIEIHRSRLLSRTMYTHKNDPGERLAEQLPVYKIMEDYSIKKCGDYNVKKIDNINFDETMEMLGDLIE</sequence>
<dbReference type="AlphaFoldDB" id="A0A8G2L7T4"/>
<dbReference type="PANTHER" id="PTHR33477:SF3">
    <property type="entry name" value="P-LOOP NTPASE DOMAIN-CONTAINING PROTEIN LPA1 HOMOLOG 1"/>
    <property type="match status" value="1"/>
</dbReference>
<accession>A0A8G2L7T4</accession>
<dbReference type="Proteomes" id="UP000192315">
    <property type="component" value="Unassembled WGS sequence"/>
</dbReference>
<keyword evidence="4" id="KW-0418">Kinase</keyword>
<dbReference type="InterPro" id="IPR027417">
    <property type="entry name" value="P-loop_NTPase"/>
</dbReference>
<evidence type="ECO:0000256" key="2">
    <source>
        <dbReference type="ARBA" id="ARBA00022840"/>
    </source>
</evidence>
<evidence type="ECO:0000259" key="3">
    <source>
        <dbReference type="Pfam" id="PF06414"/>
    </source>
</evidence>
<gene>
    <name evidence="4" type="ORF">SAMN02745355_0519</name>
</gene>
<dbReference type="SUPFAM" id="SSF52540">
    <property type="entry name" value="P-loop containing nucleoside triphosphate hydrolases"/>
    <property type="match status" value="1"/>
</dbReference>
<name>A0A8G2L7T4_PICTO</name>
<organism evidence="4 5">
    <name type="scientific">Picrophilus torridus (strain ATCC 700027 / DSM 9790 / JCM 10055 / NBRC 100828 / KAW 2/3)</name>
    <dbReference type="NCBI Taxonomy" id="1122961"/>
    <lineage>
        <taxon>Archaea</taxon>
        <taxon>Methanobacteriati</taxon>
        <taxon>Thermoplasmatota</taxon>
        <taxon>Thermoplasmata</taxon>
        <taxon>Thermoplasmatales</taxon>
        <taxon>Picrophilaceae</taxon>
        <taxon>Picrophilus</taxon>
    </lineage>
</organism>
<dbReference type="InterPro" id="IPR010488">
    <property type="entry name" value="Zeta_toxin_domain"/>
</dbReference>
<reference evidence="4 5" key="1">
    <citation type="submission" date="2017-04" db="EMBL/GenBank/DDBJ databases">
        <authorList>
            <person name="Varghese N."/>
            <person name="Submissions S."/>
        </authorList>
    </citation>
    <scope>NUCLEOTIDE SEQUENCE [LARGE SCALE GENOMIC DNA]</scope>
    <source>
        <strain evidence="4 5">DSM 9789</strain>
    </source>
</reference>
<evidence type="ECO:0000256" key="1">
    <source>
        <dbReference type="ARBA" id="ARBA00022741"/>
    </source>
</evidence>
<dbReference type="GO" id="GO:0016301">
    <property type="term" value="F:kinase activity"/>
    <property type="evidence" value="ECO:0007669"/>
    <property type="project" value="UniProtKB-KW"/>
</dbReference>
<dbReference type="PANTHER" id="PTHR33477">
    <property type="entry name" value="P-LOOP NTPASE DOMAIN-CONTAINING PROTEIN LPA1 HOMOLOG 1"/>
    <property type="match status" value="1"/>
</dbReference>
<evidence type="ECO:0000313" key="4">
    <source>
        <dbReference type="EMBL" id="SMD30629.1"/>
    </source>
</evidence>